<protein>
    <submittedName>
        <fullName evidence="1">Putative restriction-modification system endonuclease/methyltransferase</fullName>
    </submittedName>
</protein>
<dbReference type="EMBL" id="CP001867">
    <property type="protein sequence ID" value="ADB73501.1"/>
    <property type="molecule type" value="Genomic_DNA"/>
</dbReference>
<dbReference type="AlphaFoldDB" id="D2S879"/>
<dbReference type="STRING" id="526225.Gobs_0731"/>
<dbReference type="Proteomes" id="UP000001382">
    <property type="component" value="Chromosome"/>
</dbReference>
<keyword evidence="1" id="KW-0378">Hydrolase</keyword>
<keyword evidence="1" id="KW-0540">Nuclease</keyword>
<keyword evidence="1" id="KW-0808">Transferase</keyword>
<reference evidence="2" key="2">
    <citation type="submission" date="2010-01" db="EMBL/GenBank/DDBJ databases">
        <title>The complete genome of Geodermatophilus obscurus DSM 43160.</title>
        <authorList>
            <consortium name="US DOE Joint Genome Institute (JGI-PGF)"/>
            <person name="Lucas S."/>
            <person name="Copeland A."/>
            <person name="Lapidus A."/>
            <person name="Glavina del Rio T."/>
            <person name="Dalin E."/>
            <person name="Tice H."/>
            <person name="Bruce D."/>
            <person name="Goodwin L."/>
            <person name="Pitluck S."/>
            <person name="Kyrpides N."/>
            <person name="Mavromatis K."/>
            <person name="Ivanova N."/>
            <person name="Munk A.C."/>
            <person name="Brettin T."/>
            <person name="Detter J.C."/>
            <person name="Han C."/>
            <person name="Larimer F."/>
            <person name="Land M."/>
            <person name="Hauser L."/>
            <person name="Markowitz V."/>
            <person name="Cheng J.-F."/>
            <person name="Hugenholtz P."/>
            <person name="Woyke T."/>
            <person name="Wu D."/>
            <person name="Jando M."/>
            <person name="Schneider S."/>
            <person name="Klenk H.-P."/>
            <person name="Eisen J.A."/>
        </authorList>
    </citation>
    <scope>NUCLEOTIDE SEQUENCE [LARGE SCALE GENOMIC DNA]</scope>
    <source>
        <strain evidence="2">ATCC 25078 / DSM 43160 / JCM 3152 / KCC A-0152 / KCTC 9177 / NBRC 13315 / NRRL B-3577 / G-20</strain>
    </source>
</reference>
<dbReference type="HOGENOM" id="CLU_1452503_0_0_11"/>
<dbReference type="KEGG" id="gob:Gobs_0731"/>
<keyword evidence="1" id="KW-0255">Endonuclease</keyword>
<organism evidence="1 2">
    <name type="scientific">Geodermatophilus obscurus (strain ATCC 25078 / DSM 43160 / JCM 3152 / CCUG 61914 / KCC A-0152 / KCTC 9177 / NBRC 13315 / NRRL B-3577 / G-20)</name>
    <dbReference type="NCBI Taxonomy" id="526225"/>
    <lineage>
        <taxon>Bacteria</taxon>
        <taxon>Bacillati</taxon>
        <taxon>Actinomycetota</taxon>
        <taxon>Actinomycetes</taxon>
        <taxon>Geodermatophilales</taxon>
        <taxon>Geodermatophilaceae</taxon>
        <taxon>Geodermatophilus</taxon>
    </lineage>
</organism>
<keyword evidence="1" id="KW-0489">Methyltransferase</keyword>
<keyword evidence="2" id="KW-1185">Reference proteome</keyword>
<evidence type="ECO:0000313" key="1">
    <source>
        <dbReference type="EMBL" id="ADB73501.1"/>
    </source>
</evidence>
<reference evidence="1 2" key="1">
    <citation type="journal article" date="2010" name="Stand. Genomic Sci.">
        <title>Complete genome sequence of Geodermatophilus obscurus type strain (G-20).</title>
        <authorList>
            <person name="Ivanova N."/>
            <person name="Sikorski J."/>
            <person name="Jando M."/>
            <person name="Munk C."/>
            <person name="Lapidus A."/>
            <person name="Glavina Del Rio T."/>
            <person name="Copeland A."/>
            <person name="Tice H."/>
            <person name="Cheng J.-F."/>
            <person name="Lucas S."/>
            <person name="Chen F."/>
            <person name="Nolan M."/>
            <person name="Bruce D."/>
            <person name="Goodwin L."/>
            <person name="Pitluck S."/>
            <person name="Mavromatis K."/>
            <person name="Mikhailova N."/>
            <person name="Pati A."/>
            <person name="Chen A."/>
            <person name="Palaniappan K."/>
            <person name="Land M."/>
            <person name="Hauser L."/>
            <person name="Chang Y.-J."/>
            <person name="Jeffries C.D."/>
            <person name="Meincke L."/>
            <person name="Brettin T."/>
            <person name="Detter J.C."/>
            <person name="Detter J.C."/>
            <person name="Rohde M."/>
            <person name="Goeker M."/>
            <person name="Bristow J."/>
            <person name="Eisen J.A."/>
            <person name="Markowitz V."/>
            <person name="Hugenholtz P."/>
            <person name="Kyrpides N.C."/>
            <person name="Klenk H.-P."/>
        </authorList>
    </citation>
    <scope>NUCLEOTIDE SEQUENCE [LARGE SCALE GENOMIC DNA]</scope>
    <source>
        <strain evidence="2">ATCC 25078 / DSM 43160 / JCM 3152 / KCC A-0152 / KCTC 9177 / NBRC 13315 / NRRL B-3577 / G-20</strain>
    </source>
</reference>
<name>D2S879_GEOOG</name>
<dbReference type="GO" id="GO:0032259">
    <property type="term" value="P:methylation"/>
    <property type="evidence" value="ECO:0007669"/>
    <property type="project" value="UniProtKB-KW"/>
</dbReference>
<evidence type="ECO:0000313" key="2">
    <source>
        <dbReference type="Proteomes" id="UP000001382"/>
    </source>
</evidence>
<gene>
    <name evidence="1" type="ordered locus">Gobs_0731</name>
</gene>
<dbReference type="GO" id="GO:0004519">
    <property type="term" value="F:endonuclease activity"/>
    <property type="evidence" value="ECO:0007669"/>
    <property type="project" value="UniProtKB-KW"/>
</dbReference>
<dbReference type="OrthoDB" id="4176015at2"/>
<dbReference type="eggNOG" id="ENOG50337GP">
    <property type="taxonomic scope" value="Bacteria"/>
</dbReference>
<accession>D2S879</accession>
<sequence>MVTRRPRKNERSLLEQLDALTQERNKWAHGSPPRTEVDAAQRLARLLPVLESALTQATFLAEVPWFVTRSSSYLVREQRFDVSVAAAMGDHPEFERRRLSFQEPLADGRFYMLVNGDTPVDLTPFVVLQHCDVCNFHELFYADRLPGGSSTVLKSFGNGHVKTDKTLDEDILLLGNSSAADSPSQT</sequence>
<dbReference type="GO" id="GO:0008168">
    <property type="term" value="F:methyltransferase activity"/>
    <property type="evidence" value="ECO:0007669"/>
    <property type="project" value="UniProtKB-KW"/>
</dbReference>
<proteinExistence type="predicted"/>